<dbReference type="RefSeq" id="WP_033842817.1">
    <property type="nucleotide sequence ID" value="NZ_AP022557.1"/>
</dbReference>
<keyword evidence="2" id="KW-1185">Reference proteome</keyword>
<dbReference type="EMBL" id="AP022557">
    <property type="protein sequence ID" value="BBW97979.1"/>
    <property type="molecule type" value="Genomic_DNA"/>
</dbReference>
<accession>A0A679FSB8</accession>
<proteinExistence type="predicted"/>
<evidence type="ECO:0000313" key="1">
    <source>
        <dbReference type="EMBL" id="BBW97979.1"/>
    </source>
</evidence>
<gene>
    <name evidence="1" type="ORF">GsuE55_28120</name>
</gene>
<name>A0A679FSB8_9BACL</name>
<evidence type="ECO:0000313" key="2">
    <source>
        <dbReference type="Proteomes" id="UP000501421"/>
    </source>
</evidence>
<reference evidence="2" key="1">
    <citation type="journal article" date="2020" name="Microbiol. Resour. Announc.">
        <title>Complete Genome Sequence of Geobacillus sp. Strain E55-1, Isolated from Mine Geyser in Japan.</title>
        <authorList>
            <person name="Miyazaki K."/>
            <person name="Hase E."/>
            <person name="Tokito N."/>
        </authorList>
    </citation>
    <scope>NUCLEOTIDE SEQUENCE [LARGE SCALE GENOMIC DNA]</scope>
    <source>
        <strain evidence="2">E55-1</strain>
    </source>
</reference>
<organism evidence="1 2">
    <name type="scientific">Geobacillus subterraneus</name>
    <dbReference type="NCBI Taxonomy" id="129338"/>
    <lineage>
        <taxon>Bacteria</taxon>
        <taxon>Bacillati</taxon>
        <taxon>Bacillota</taxon>
        <taxon>Bacilli</taxon>
        <taxon>Bacillales</taxon>
        <taxon>Anoxybacillaceae</taxon>
        <taxon>Geobacillus</taxon>
    </lineage>
</organism>
<protein>
    <submittedName>
        <fullName evidence="1">Uncharacterized protein</fullName>
    </submittedName>
</protein>
<dbReference type="Proteomes" id="UP000501421">
    <property type="component" value="Chromosome"/>
</dbReference>
<dbReference type="AlphaFoldDB" id="A0A679FSB8"/>
<sequence length="163" mass="19505">MYKKGWFSRLANGVLNKFVVVDQSGAIVRDLALSKKALNFYYTLETLCSAERRIYAALKHDPSFYEQILEKAEDIVEFLMPVMQKMRLGEEKYRRGFQHFFDFLKLWNEKSILLESLARELSELLPLVLKRQPINQETYERIKKLVIQFIYLFRHKIICPYRS</sequence>